<feature type="transmembrane region" description="Helical" evidence="6">
    <location>
        <begin position="110"/>
        <end position="137"/>
    </location>
</feature>
<reference evidence="7 8" key="1">
    <citation type="submission" date="2015-01" db="EMBL/GenBank/DDBJ databases">
        <title>The Genome Sequence of Exophiala mesophila CBS40295.</title>
        <authorList>
            <consortium name="The Broad Institute Genomics Platform"/>
            <person name="Cuomo C."/>
            <person name="de Hoog S."/>
            <person name="Gorbushina A."/>
            <person name="Stielow B."/>
            <person name="Teixiera M."/>
            <person name="Abouelleil A."/>
            <person name="Chapman S.B."/>
            <person name="Priest M."/>
            <person name="Young S.K."/>
            <person name="Wortman J."/>
            <person name="Nusbaum C."/>
            <person name="Birren B."/>
        </authorList>
    </citation>
    <scope>NUCLEOTIDE SEQUENCE [LARGE SCALE GENOMIC DNA]</scope>
    <source>
        <strain evidence="7 8">CBS 40295</strain>
    </source>
</reference>
<accession>A0A0D1XK19</accession>
<evidence type="ECO:0008006" key="9">
    <source>
        <dbReference type="Google" id="ProtNLM"/>
    </source>
</evidence>
<feature type="transmembrane region" description="Helical" evidence="6">
    <location>
        <begin position="230"/>
        <end position="252"/>
    </location>
</feature>
<dbReference type="InterPro" id="IPR005178">
    <property type="entry name" value="Ostalpha/TMEM184C"/>
</dbReference>
<dbReference type="GO" id="GO:0016020">
    <property type="term" value="C:membrane"/>
    <property type="evidence" value="ECO:0007669"/>
    <property type="project" value="UniProtKB-SubCell"/>
</dbReference>
<evidence type="ECO:0000256" key="2">
    <source>
        <dbReference type="ARBA" id="ARBA00022692"/>
    </source>
</evidence>
<feature type="region of interest" description="Disordered" evidence="5">
    <location>
        <begin position="402"/>
        <end position="432"/>
    </location>
</feature>
<dbReference type="VEuPathDB" id="FungiDB:PV10_08199"/>
<evidence type="ECO:0000256" key="3">
    <source>
        <dbReference type="ARBA" id="ARBA00022989"/>
    </source>
</evidence>
<sequence length="432" mass="48531">MGLFDDSDTPVCPMPSHLVADAPEPFIGNLSFRQFNMCLSGACAAISCVSIFILMARHATHFSKPNEQTKILKICALIPIEAFLNFISIVEPNAYVYLDPWIDVFQAWALGSFFLLMCEFVSPSAQFRDVFFAAFKVPQRRRNRGSGLGGLEWYRKQWFAVFQYLLIAIGVAIATDITQAANIYCLESNNIHFAQIWLSIISNISVAIALTAVLRFYGALKKDLKHHKPLAKLVAFKLIIFLSFVQSIIFQILRSQSVLKETSTLTYADVNIGIQTMIICIEMVPISLYFHYAYDVKAYDITQARPLPVSDIAGPGFAQADLEANPQLRPTMINDQVGQAPTEHTKQLYAKHANARYYGGFLGLRAWASVPDPREIIRAIRFAFVMRSEAIKMKMMSSNIQSNDGFAMPPPPPPPSYNYHSRGWNQNPGRHV</sequence>
<feature type="transmembrane region" description="Helical" evidence="6">
    <location>
        <begin position="71"/>
        <end position="90"/>
    </location>
</feature>
<feature type="transmembrane region" description="Helical" evidence="6">
    <location>
        <begin position="272"/>
        <end position="292"/>
    </location>
</feature>
<name>A0A0D1XK19_EXOME</name>
<dbReference type="Pfam" id="PF03619">
    <property type="entry name" value="Solute_trans_a"/>
    <property type="match status" value="1"/>
</dbReference>
<evidence type="ECO:0000256" key="5">
    <source>
        <dbReference type="SAM" id="MobiDB-lite"/>
    </source>
</evidence>
<feature type="transmembrane region" description="Helical" evidence="6">
    <location>
        <begin position="196"/>
        <end position="218"/>
    </location>
</feature>
<dbReference type="STRING" id="212818.A0A0D1XK19"/>
<feature type="transmembrane region" description="Helical" evidence="6">
    <location>
        <begin position="158"/>
        <end position="184"/>
    </location>
</feature>
<organism evidence="7 8">
    <name type="scientific">Exophiala mesophila</name>
    <name type="common">Black yeast-like fungus</name>
    <dbReference type="NCBI Taxonomy" id="212818"/>
    <lineage>
        <taxon>Eukaryota</taxon>
        <taxon>Fungi</taxon>
        <taxon>Dikarya</taxon>
        <taxon>Ascomycota</taxon>
        <taxon>Pezizomycotina</taxon>
        <taxon>Eurotiomycetes</taxon>
        <taxon>Chaetothyriomycetidae</taxon>
        <taxon>Chaetothyriales</taxon>
        <taxon>Herpotrichiellaceae</taxon>
        <taxon>Exophiala</taxon>
    </lineage>
</organism>
<dbReference type="RefSeq" id="XP_016220095.1">
    <property type="nucleotide sequence ID" value="XM_016373184.1"/>
</dbReference>
<proteinExistence type="predicted"/>
<dbReference type="SMART" id="SM01417">
    <property type="entry name" value="Solute_trans_a"/>
    <property type="match status" value="1"/>
</dbReference>
<keyword evidence="4 6" id="KW-0472">Membrane</keyword>
<dbReference type="OrthoDB" id="5348404at2759"/>
<dbReference type="HOGENOM" id="CLU_012923_5_0_1"/>
<feature type="compositionally biased region" description="Polar residues" evidence="5">
    <location>
        <begin position="423"/>
        <end position="432"/>
    </location>
</feature>
<keyword evidence="3 6" id="KW-1133">Transmembrane helix</keyword>
<dbReference type="Proteomes" id="UP000054302">
    <property type="component" value="Unassembled WGS sequence"/>
</dbReference>
<dbReference type="GeneID" id="27326044"/>
<dbReference type="OMA" id="IIKPIMA"/>
<evidence type="ECO:0000256" key="6">
    <source>
        <dbReference type="SAM" id="Phobius"/>
    </source>
</evidence>
<dbReference type="PANTHER" id="PTHR23423">
    <property type="entry name" value="ORGANIC SOLUTE TRANSPORTER-RELATED"/>
    <property type="match status" value="1"/>
</dbReference>
<evidence type="ECO:0000313" key="7">
    <source>
        <dbReference type="EMBL" id="KIV88521.1"/>
    </source>
</evidence>
<comment type="subcellular location">
    <subcellularLocation>
        <location evidence="1">Membrane</location>
        <topology evidence="1">Multi-pass membrane protein</topology>
    </subcellularLocation>
</comment>
<evidence type="ECO:0000256" key="1">
    <source>
        <dbReference type="ARBA" id="ARBA00004141"/>
    </source>
</evidence>
<dbReference type="EMBL" id="KN847525">
    <property type="protein sequence ID" value="KIV88521.1"/>
    <property type="molecule type" value="Genomic_DNA"/>
</dbReference>
<evidence type="ECO:0000313" key="8">
    <source>
        <dbReference type="Proteomes" id="UP000054302"/>
    </source>
</evidence>
<feature type="transmembrane region" description="Helical" evidence="6">
    <location>
        <begin position="39"/>
        <end position="59"/>
    </location>
</feature>
<evidence type="ECO:0000256" key="4">
    <source>
        <dbReference type="ARBA" id="ARBA00023136"/>
    </source>
</evidence>
<gene>
    <name evidence="7" type="ORF">PV10_08199</name>
</gene>
<protein>
    <recommendedName>
        <fullName evidence="9">DUF300 domain protein</fullName>
    </recommendedName>
</protein>
<keyword evidence="2 6" id="KW-0812">Transmembrane</keyword>
<keyword evidence="8" id="KW-1185">Reference proteome</keyword>
<dbReference type="AlphaFoldDB" id="A0A0D1XK19"/>